<evidence type="ECO:0000313" key="7">
    <source>
        <dbReference type="Proteomes" id="UP000006671"/>
    </source>
</evidence>
<evidence type="ECO:0000256" key="4">
    <source>
        <dbReference type="SAM" id="Coils"/>
    </source>
</evidence>
<dbReference type="Proteomes" id="UP000006671">
    <property type="component" value="Unassembled WGS sequence"/>
</dbReference>
<gene>
    <name evidence="6" type="ORF">NAEGRDRAFT_76596</name>
</gene>
<evidence type="ECO:0000313" key="6">
    <source>
        <dbReference type="EMBL" id="EFC35747.1"/>
    </source>
</evidence>
<protein>
    <submittedName>
        <fullName evidence="6">Predicted protein</fullName>
    </submittedName>
</protein>
<dbReference type="PROSITE" id="PS50297">
    <property type="entry name" value="ANK_REP_REGION"/>
    <property type="match status" value="1"/>
</dbReference>
<dbReference type="SUPFAM" id="SSF48403">
    <property type="entry name" value="Ankyrin repeat"/>
    <property type="match status" value="1"/>
</dbReference>
<dbReference type="GeneID" id="8847926"/>
<reference evidence="6 7" key="1">
    <citation type="journal article" date="2010" name="Cell">
        <title>The genome of Naegleria gruberi illuminates early eukaryotic versatility.</title>
        <authorList>
            <person name="Fritz-Laylin L.K."/>
            <person name="Prochnik S.E."/>
            <person name="Ginger M.L."/>
            <person name="Dacks J.B."/>
            <person name="Carpenter M.L."/>
            <person name="Field M.C."/>
            <person name="Kuo A."/>
            <person name="Paredez A."/>
            <person name="Chapman J."/>
            <person name="Pham J."/>
            <person name="Shu S."/>
            <person name="Neupane R."/>
            <person name="Cipriano M."/>
            <person name="Mancuso J."/>
            <person name="Tu H."/>
            <person name="Salamov A."/>
            <person name="Lindquist E."/>
            <person name="Shapiro H."/>
            <person name="Lucas S."/>
            <person name="Grigoriev I.V."/>
            <person name="Cande W.Z."/>
            <person name="Fulton C."/>
            <person name="Rokhsar D.S."/>
            <person name="Dawson S.C."/>
        </authorList>
    </citation>
    <scope>NUCLEOTIDE SEQUENCE [LARGE SCALE GENOMIC DNA]</scope>
    <source>
        <strain evidence="6 7">NEG-M</strain>
    </source>
</reference>
<dbReference type="SMART" id="SM00248">
    <property type="entry name" value="ANK"/>
    <property type="match status" value="2"/>
</dbReference>
<dbReference type="Gene3D" id="1.25.40.20">
    <property type="entry name" value="Ankyrin repeat-containing domain"/>
    <property type="match status" value="1"/>
</dbReference>
<dbReference type="OrthoDB" id="539213at2759"/>
<dbReference type="STRING" id="5762.D2W5A6"/>
<accession>D2W5A6</accession>
<sequence>MSSLEKLSTYTHELESVESKIEENITTLRRLNITNQSDPNFISSQISTLSETIEELLEKCRKLYNKINNLTKNDPSVENQVSDTKKKHKEIIAKLRASYKQSKTFIETKAKGLNDGKSSNNSALESTNSNLTSNSSSSATNSGGASGGGKKEGFFTFANKLNEGKNSSNAIEEDDVVEVKRNSDADVTNMYKGNANLTQEQRQRHDEIEKELFSEDVFDVDFDTPLYTACQNGYLEIVKLLLSCKTIDVNLGRKFPPLYTACQNGHLEIVKQLLQHPNININYTWSVNGINIQTIKSDMEKEQQLLKEQSEQLKFNQLEMERLERERIKKLEMERIEKERIEKECLLKIERERKELEKKQSFIITSETFSKLCSLNQQVDNNRRKNYIGIY</sequence>
<feature type="coiled-coil region" evidence="4">
    <location>
        <begin position="292"/>
        <end position="353"/>
    </location>
</feature>
<dbReference type="InParanoid" id="D2W5A6"/>
<evidence type="ECO:0000256" key="5">
    <source>
        <dbReference type="SAM" id="MobiDB-lite"/>
    </source>
</evidence>
<dbReference type="EMBL" id="GG739043">
    <property type="protein sequence ID" value="EFC35747.1"/>
    <property type="molecule type" value="Genomic_DNA"/>
</dbReference>
<dbReference type="RefSeq" id="XP_002668491.1">
    <property type="nucleotide sequence ID" value="XM_002668445.1"/>
</dbReference>
<feature type="compositionally biased region" description="Low complexity" evidence="5">
    <location>
        <begin position="118"/>
        <end position="143"/>
    </location>
</feature>
<dbReference type="VEuPathDB" id="AmoebaDB:NAEGRDRAFT_76596"/>
<proteinExistence type="predicted"/>
<feature type="repeat" description="ANK" evidence="3">
    <location>
        <begin position="221"/>
        <end position="243"/>
    </location>
</feature>
<dbReference type="PROSITE" id="PS50088">
    <property type="entry name" value="ANK_REPEAT"/>
    <property type="match status" value="1"/>
</dbReference>
<dbReference type="PANTHER" id="PTHR24123">
    <property type="entry name" value="ANKYRIN REPEAT-CONTAINING"/>
    <property type="match status" value="1"/>
</dbReference>
<dbReference type="PANTHER" id="PTHR24123:SF33">
    <property type="entry name" value="PROTEIN HOS4"/>
    <property type="match status" value="1"/>
</dbReference>
<organism evidence="7">
    <name type="scientific">Naegleria gruberi</name>
    <name type="common">Amoeba</name>
    <dbReference type="NCBI Taxonomy" id="5762"/>
    <lineage>
        <taxon>Eukaryota</taxon>
        <taxon>Discoba</taxon>
        <taxon>Heterolobosea</taxon>
        <taxon>Tetramitia</taxon>
        <taxon>Eutetramitia</taxon>
        <taxon>Vahlkampfiidae</taxon>
        <taxon>Naegleria</taxon>
    </lineage>
</organism>
<feature type="coiled-coil region" evidence="4">
    <location>
        <begin position="46"/>
        <end position="73"/>
    </location>
</feature>
<keyword evidence="7" id="KW-1185">Reference proteome</keyword>
<dbReference type="AlphaFoldDB" id="D2W5A6"/>
<evidence type="ECO:0000256" key="1">
    <source>
        <dbReference type="ARBA" id="ARBA00022737"/>
    </source>
</evidence>
<dbReference type="InterPro" id="IPR051165">
    <property type="entry name" value="Multifunctional_ANK_Repeat"/>
</dbReference>
<evidence type="ECO:0000256" key="3">
    <source>
        <dbReference type="PROSITE-ProRule" id="PRU00023"/>
    </source>
</evidence>
<keyword evidence="2 3" id="KW-0040">ANK repeat</keyword>
<name>D2W5A6_NAEGR</name>
<keyword evidence="1" id="KW-0677">Repeat</keyword>
<dbReference type="KEGG" id="ngr:NAEGRDRAFT_76596"/>
<dbReference type="InterPro" id="IPR036770">
    <property type="entry name" value="Ankyrin_rpt-contain_sf"/>
</dbReference>
<dbReference type="Pfam" id="PF12796">
    <property type="entry name" value="Ank_2"/>
    <property type="match status" value="1"/>
</dbReference>
<dbReference type="InterPro" id="IPR002110">
    <property type="entry name" value="Ankyrin_rpt"/>
</dbReference>
<keyword evidence="4" id="KW-0175">Coiled coil</keyword>
<feature type="region of interest" description="Disordered" evidence="5">
    <location>
        <begin position="111"/>
        <end position="148"/>
    </location>
</feature>
<evidence type="ECO:0000256" key="2">
    <source>
        <dbReference type="ARBA" id="ARBA00023043"/>
    </source>
</evidence>